<protein>
    <recommendedName>
        <fullName evidence="1">Cucumopine synthase C-terminal helical bundle domain-containing protein</fullName>
    </recommendedName>
</protein>
<dbReference type="InterPro" id="IPR040602">
    <property type="entry name" value="Cucumopine_C"/>
</dbReference>
<evidence type="ECO:0000313" key="2">
    <source>
        <dbReference type="EMBL" id="MBC8575599.1"/>
    </source>
</evidence>
<keyword evidence="3" id="KW-1185">Reference proteome</keyword>
<organism evidence="2 3">
    <name type="scientific">Yanshouia hominis</name>
    <dbReference type="NCBI Taxonomy" id="2763673"/>
    <lineage>
        <taxon>Bacteria</taxon>
        <taxon>Bacillati</taxon>
        <taxon>Bacillota</taxon>
        <taxon>Clostridia</taxon>
        <taxon>Eubacteriales</taxon>
        <taxon>Oscillospiraceae</taxon>
        <taxon>Yanshouia</taxon>
    </lineage>
</organism>
<dbReference type="Proteomes" id="UP000658131">
    <property type="component" value="Unassembled WGS sequence"/>
</dbReference>
<evidence type="ECO:0000259" key="1">
    <source>
        <dbReference type="Pfam" id="PF18631"/>
    </source>
</evidence>
<reference evidence="2 3" key="1">
    <citation type="submission" date="2020-08" db="EMBL/GenBank/DDBJ databases">
        <title>Genome public.</title>
        <authorList>
            <person name="Liu C."/>
            <person name="Sun Q."/>
        </authorList>
    </citation>
    <scope>NUCLEOTIDE SEQUENCE [LARGE SCALE GENOMIC DNA]</scope>
    <source>
        <strain evidence="2 3">BX1</strain>
    </source>
</reference>
<gene>
    <name evidence="2" type="ORF">H8717_04130</name>
</gene>
<dbReference type="Pfam" id="PF18631">
    <property type="entry name" value="Cucumopine_C"/>
    <property type="match status" value="1"/>
</dbReference>
<dbReference type="RefSeq" id="WP_262399225.1">
    <property type="nucleotide sequence ID" value="NZ_JACRTB010000005.1"/>
</dbReference>
<comment type="caution">
    <text evidence="2">The sequence shown here is derived from an EMBL/GenBank/DDBJ whole genome shotgun (WGS) entry which is preliminary data.</text>
</comment>
<sequence>MAAWQQLKERIDAETERIWLNEPDEMKIQRLGLLKNKAGSYGQYFGAWDFANGMIRDLSMYTMYPLLRLMVGGNFSLDQMKEIYQTVIPVYTEYLRYSGYPTLGGFCREFRACLDSIETKEDFISLYKSLLMYCNKLTAWMYHYAPWEMAVSFRQKDEAWVNEAKRLLELQN</sequence>
<evidence type="ECO:0000313" key="3">
    <source>
        <dbReference type="Proteomes" id="UP000658131"/>
    </source>
</evidence>
<proteinExistence type="predicted"/>
<feature type="domain" description="Cucumopine synthase C-terminal helical bundle" evidence="1">
    <location>
        <begin position="4"/>
        <end position="143"/>
    </location>
</feature>
<name>A0ABR7NGS1_9FIRM</name>
<dbReference type="EMBL" id="JACRTB010000005">
    <property type="protein sequence ID" value="MBC8575599.1"/>
    <property type="molecule type" value="Genomic_DNA"/>
</dbReference>
<accession>A0ABR7NGS1</accession>